<evidence type="ECO:0000313" key="2">
    <source>
        <dbReference type="EMBL" id="KAK4188090.1"/>
    </source>
</evidence>
<proteinExistence type="predicted"/>
<dbReference type="Gene3D" id="3.90.1200.10">
    <property type="match status" value="1"/>
</dbReference>
<protein>
    <recommendedName>
        <fullName evidence="1">Aminoglycoside phosphotransferase domain-containing protein</fullName>
    </recommendedName>
</protein>
<dbReference type="PANTHER" id="PTHR21310">
    <property type="entry name" value="AMINOGLYCOSIDE PHOSPHOTRANSFERASE-RELATED-RELATED"/>
    <property type="match status" value="1"/>
</dbReference>
<gene>
    <name evidence="2" type="ORF">QBC35DRAFT_497350</name>
</gene>
<evidence type="ECO:0000259" key="1">
    <source>
        <dbReference type="Pfam" id="PF01636"/>
    </source>
</evidence>
<dbReference type="EMBL" id="MU864393">
    <property type="protein sequence ID" value="KAK4188090.1"/>
    <property type="molecule type" value="Genomic_DNA"/>
</dbReference>
<dbReference type="SUPFAM" id="SSF56112">
    <property type="entry name" value="Protein kinase-like (PK-like)"/>
    <property type="match status" value="1"/>
</dbReference>
<comment type="caution">
    <text evidence="2">The sequence shown here is derived from an EMBL/GenBank/DDBJ whole genome shotgun (WGS) entry which is preliminary data.</text>
</comment>
<keyword evidence="3" id="KW-1185">Reference proteome</keyword>
<dbReference type="Proteomes" id="UP001302126">
    <property type="component" value="Unassembled WGS sequence"/>
</dbReference>
<dbReference type="InterPro" id="IPR002575">
    <property type="entry name" value="Aminoglycoside_PTrfase"/>
</dbReference>
<organism evidence="2 3">
    <name type="scientific">Podospora australis</name>
    <dbReference type="NCBI Taxonomy" id="1536484"/>
    <lineage>
        <taxon>Eukaryota</taxon>
        <taxon>Fungi</taxon>
        <taxon>Dikarya</taxon>
        <taxon>Ascomycota</taxon>
        <taxon>Pezizomycotina</taxon>
        <taxon>Sordariomycetes</taxon>
        <taxon>Sordariomycetidae</taxon>
        <taxon>Sordariales</taxon>
        <taxon>Podosporaceae</taxon>
        <taxon>Podospora</taxon>
    </lineage>
</organism>
<sequence>MLAGVGMDVGDQNRLSIAKYGSSDEVRHEFNGGVFGNWDLSLLVAGGVLRRHTESLTRSDIVDRKLWCNLVNFRREASKSVEQHKESCAGPTKPEEFAFTHTDLAPRNIILEEETNNLSLVDWDQAGFYPRYFEFAGMRNFMVPPEWGWWGELRWKLDCWIAAGWYEKERIMLNEVQRKAGWFPAARRFSIKAGVTPSWKAVDD</sequence>
<dbReference type="AlphaFoldDB" id="A0AAN6WVI8"/>
<feature type="domain" description="Aminoglycoside phosphotransferase" evidence="1">
    <location>
        <begin position="88"/>
        <end position="148"/>
    </location>
</feature>
<name>A0AAN6WVI8_9PEZI</name>
<accession>A0AAN6WVI8</accession>
<dbReference type="InterPro" id="IPR051678">
    <property type="entry name" value="AGP_Transferase"/>
</dbReference>
<evidence type="ECO:0000313" key="3">
    <source>
        <dbReference type="Proteomes" id="UP001302126"/>
    </source>
</evidence>
<dbReference type="InterPro" id="IPR011009">
    <property type="entry name" value="Kinase-like_dom_sf"/>
</dbReference>
<dbReference type="Pfam" id="PF01636">
    <property type="entry name" value="APH"/>
    <property type="match status" value="1"/>
</dbReference>
<reference evidence="2" key="1">
    <citation type="journal article" date="2023" name="Mol. Phylogenet. Evol.">
        <title>Genome-scale phylogeny and comparative genomics of the fungal order Sordariales.</title>
        <authorList>
            <person name="Hensen N."/>
            <person name="Bonometti L."/>
            <person name="Westerberg I."/>
            <person name="Brannstrom I.O."/>
            <person name="Guillou S."/>
            <person name="Cros-Aarteil S."/>
            <person name="Calhoun S."/>
            <person name="Haridas S."/>
            <person name="Kuo A."/>
            <person name="Mondo S."/>
            <person name="Pangilinan J."/>
            <person name="Riley R."/>
            <person name="LaButti K."/>
            <person name="Andreopoulos B."/>
            <person name="Lipzen A."/>
            <person name="Chen C."/>
            <person name="Yan M."/>
            <person name="Daum C."/>
            <person name="Ng V."/>
            <person name="Clum A."/>
            <person name="Steindorff A."/>
            <person name="Ohm R.A."/>
            <person name="Martin F."/>
            <person name="Silar P."/>
            <person name="Natvig D.O."/>
            <person name="Lalanne C."/>
            <person name="Gautier V."/>
            <person name="Ament-Velasquez S.L."/>
            <person name="Kruys A."/>
            <person name="Hutchinson M.I."/>
            <person name="Powell A.J."/>
            <person name="Barry K."/>
            <person name="Miller A.N."/>
            <person name="Grigoriev I.V."/>
            <person name="Debuchy R."/>
            <person name="Gladieux P."/>
            <person name="Hiltunen Thoren M."/>
            <person name="Johannesson H."/>
        </authorList>
    </citation>
    <scope>NUCLEOTIDE SEQUENCE</scope>
    <source>
        <strain evidence="2">PSN309</strain>
    </source>
</reference>
<reference evidence="2" key="2">
    <citation type="submission" date="2023-05" db="EMBL/GenBank/DDBJ databases">
        <authorList>
            <consortium name="Lawrence Berkeley National Laboratory"/>
            <person name="Steindorff A."/>
            <person name="Hensen N."/>
            <person name="Bonometti L."/>
            <person name="Westerberg I."/>
            <person name="Brannstrom I.O."/>
            <person name="Guillou S."/>
            <person name="Cros-Aarteil S."/>
            <person name="Calhoun S."/>
            <person name="Haridas S."/>
            <person name="Kuo A."/>
            <person name="Mondo S."/>
            <person name="Pangilinan J."/>
            <person name="Riley R."/>
            <person name="Labutti K."/>
            <person name="Andreopoulos B."/>
            <person name="Lipzen A."/>
            <person name="Chen C."/>
            <person name="Yanf M."/>
            <person name="Daum C."/>
            <person name="Ng V."/>
            <person name="Clum A."/>
            <person name="Ohm R."/>
            <person name="Martin F."/>
            <person name="Silar P."/>
            <person name="Natvig D."/>
            <person name="Lalanne C."/>
            <person name="Gautier V."/>
            <person name="Ament-Velasquez S.L."/>
            <person name="Kruys A."/>
            <person name="Hutchinson M.I."/>
            <person name="Powell A.J."/>
            <person name="Barry K."/>
            <person name="Miller A.N."/>
            <person name="Grigoriev I.V."/>
            <person name="Debuchy R."/>
            <person name="Gladieux P."/>
            <person name="Thoren M.H."/>
            <person name="Johannesson H."/>
        </authorList>
    </citation>
    <scope>NUCLEOTIDE SEQUENCE</scope>
    <source>
        <strain evidence="2">PSN309</strain>
    </source>
</reference>
<dbReference type="PANTHER" id="PTHR21310:SF39">
    <property type="entry name" value="AMINOGLYCOSIDE PHOSPHOTRANSFERASE DOMAIN-CONTAINING PROTEIN"/>
    <property type="match status" value="1"/>
</dbReference>